<sequence length="349" mass="39232">MLAKMDQLSQSWYSYLSQTQPSETPLEPSASQIASYLTLPPEELQDLLTRKLAAFQAAHDAFAPVSAQNVTAFLESFGYDAAPFRAQILQILPDFARETLENFCLTVELLPFQATYFQLPGLNRAGFGVFHELIFSKLQRVAGALGADFAVEKRPDTKIRAPESRKLEKRSDFSGAKSTRSSDLRAQRARATPIARVEPQHQIALDLPTGNQVKSIQKFLLKQQKAREMKAEIAVKTENLGRSQAGMQNVKLNSNSIFHSQLMHLNYQKGRKRLLFDLKVEIFDGKFVPFQIYEGEDCSASVVRFCRVYSLNAGRGVVLKSIFEGVFDRFGVGWEADAEFPGRLHKSKM</sequence>
<dbReference type="EMBL" id="AUWU02000004">
    <property type="protein sequence ID" value="KAH0573855.1"/>
    <property type="molecule type" value="Genomic_DNA"/>
</dbReference>
<evidence type="ECO:0000313" key="2">
    <source>
        <dbReference type="EMBL" id="KAH0573855.1"/>
    </source>
</evidence>
<comment type="caution">
    <text evidence="2">The sequence shown here is derived from an EMBL/GenBank/DDBJ whole genome shotgun (WGS) entry which is preliminary data.</text>
</comment>
<evidence type="ECO:0000313" key="3">
    <source>
        <dbReference type="Proteomes" id="UP000018208"/>
    </source>
</evidence>
<organism evidence="2 3">
    <name type="scientific">Spironucleus salmonicida</name>
    <dbReference type="NCBI Taxonomy" id="348837"/>
    <lineage>
        <taxon>Eukaryota</taxon>
        <taxon>Metamonada</taxon>
        <taxon>Diplomonadida</taxon>
        <taxon>Hexamitidae</taxon>
        <taxon>Hexamitinae</taxon>
        <taxon>Spironucleus</taxon>
    </lineage>
</organism>
<feature type="compositionally biased region" description="Basic and acidic residues" evidence="1">
    <location>
        <begin position="160"/>
        <end position="172"/>
    </location>
</feature>
<gene>
    <name evidence="2" type="ORF">SS50377_23790</name>
</gene>
<reference evidence="2 3" key="1">
    <citation type="journal article" date="2014" name="PLoS Genet.">
        <title>The Genome of Spironucleus salmonicida Highlights a Fish Pathogen Adapted to Fluctuating Environments.</title>
        <authorList>
            <person name="Xu F."/>
            <person name="Jerlstrom-Hultqvist J."/>
            <person name="Einarsson E."/>
            <person name="Astvaldsson A."/>
            <person name="Svard S.G."/>
            <person name="Andersson J.O."/>
        </authorList>
    </citation>
    <scope>NUCLEOTIDE SEQUENCE [LARGE SCALE GENOMIC DNA]</scope>
    <source>
        <strain evidence="2 3">ATCC 50377</strain>
    </source>
</reference>
<proteinExistence type="predicted"/>
<dbReference type="GeneID" id="94297813"/>
<dbReference type="AlphaFoldDB" id="A0A9P8LTE1"/>
<dbReference type="RefSeq" id="XP_067764628.1">
    <property type="nucleotide sequence ID" value="XM_067907654.1"/>
</dbReference>
<keyword evidence="3" id="KW-1185">Reference proteome</keyword>
<name>A0A9P8LTE1_9EUKA</name>
<dbReference type="Proteomes" id="UP000018208">
    <property type="component" value="Unassembled WGS sequence"/>
</dbReference>
<evidence type="ECO:0000256" key="1">
    <source>
        <dbReference type="SAM" id="MobiDB-lite"/>
    </source>
</evidence>
<accession>A0A9P8LTE1</accession>
<protein>
    <submittedName>
        <fullName evidence="2">Uncharacterized protein</fullName>
    </submittedName>
</protein>
<feature type="region of interest" description="Disordered" evidence="1">
    <location>
        <begin position="160"/>
        <end position="191"/>
    </location>
</feature>
<dbReference type="KEGG" id="ssao:94297813"/>